<dbReference type="EMBL" id="BNCI01000001">
    <property type="protein sequence ID" value="GHF19268.1"/>
    <property type="molecule type" value="Genomic_DNA"/>
</dbReference>
<protein>
    <recommendedName>
        <fullName evidence="4">YD repeat-containing protein</fullName>
    </recommendedName>
</protein>
<evidence type="ECO:0008006" key="4">
    <source>
        <dbReference type="Google" id="ProtNLM"/>
    </source>
</evidence>
<feature type="signal peptide" evidence="1">
    <location>
        <begin position="1"/>
        <end position="22"/>
    </location>
</feature>
<proteinExistence type="predicted"/>
<dbReference type="RefSeq" id="WP_191250893.1">
    <property type="nucleotide sequence ID" value="NZ_BNCI01000001.1"/>
</dbReference>
<evidence type="ECO:0000313" key="2">
    <source>
        <dbReference type="EMBL" id="GHF19268.1"/>
    </source>
</evidence>
<feature type="chain" id="PRO_5038069970" description="YD repeat-containing protein" evidence="1">
    <location>
        <begin position="23"/>
        <end position="375"/>
    </location>
</feature>
<keyword evidence="3" id="KW-1185">Reference proteome</keyword>
<evidence type="ECO:0000256" key="1">
    <source>
        <dbReference type="SAM" id="SignalP"/>
    </source>
</evidence>
<dbReference type="Proteomes" id="UP000630923">
    <property type="component" value="Unassembled WGS sequence"/>
</dbReference>
<organism evidence="2 3">
    <name type="scientific">Kordiimonas sediminis</name>
    <dbReference type="NCBI Taxonomy" id="1735581"/>
    <lineage>
        <taxon>Bacteria</taxon>
        <taxon>Pseudomonadati</taxon>
        <taxon>Pseudomonadota</taxon>
        <taxon>Alphaproteobacteria</taxon>
        <taxon>Kordiimonadales</taxon>
        <taxon>Kordiimonadaceae</taxon>
        <taxon>Kordiimonas</taxon>
    </lineage>
</organism>
<accession>A0A919AQG5</accession>
<keyword evidence="1" id="KW-0732">Signal</keyword>
<dbReference type="AlphaFoldDB" id="A0A919AQG5"/>
<comment type="caution">
    <text evidence="2">The sequence shown here is derived from an EMBL/GenBank/DDBJ whole genome shotgun (WGS) entry which is preliminary data.</text>
</comment>
<dbReference type="Gene3D" id="2.180.10.10">
    <property type="entry name" value="RHS repeat-associated core"/>
    <property type="match status" value="1"/>
</dbReference>
<reference evidence="2" key="2">
    <citation type="submission" date="2020-09" db="EMBL/GenBank/DDBJ databases">
        <authorList>
            <person name="Sun Q."/>
            <person name="Kim S."/>
        </authorList>
    </citation>
    <scope>NUCLEOTIDE SEQUENCE</scope>
    <source>
        <strain evidence="2">KCTC 42590</strain>
    </source>
</reference>
<sequence>MSKILLLSVVMSAAIWSTNASAEQEHFRHMMFRESPYAPYRGIYPMDGKDTEKAVHYEFSYDDEGRVTRISHKLDDQTVPLHGGFDTFIWFAPEVRIAYSDGQEVHTYYGTDGVQIHAHGQVWRAVYSLDADGNRTSLEFFDKDGAPSANAWNITRYEWRPSEDGHIFEKRFNPAGEQEKMRPVLEFYEVKLEYDRDGKLSFMRNYGLDHTPTNNSSGAGIDRITYDLNGNFIRWQVYDKDGNAVEGNRPMVHLGEHLYDDKGNKIGMRGFDRHGVRMPFSWGAIMEETSYNQQGVRIAFRSYRPDWSLDANFAFDYSKDLSRQLSIKSMDANGQLKDDPRLNGGAVLQFSQDDAGNIVRTFKRADGTPITSDDE</sequence>
<reference evidence="2" key="1">
    <citation type="journal article" date="2014" name="Int. J. Syst. Evol. Microbiol.">
        <title>Complete genome sequence of Corynebacterium casei LMG S-19264T (=DSM 44701T), isolated from a smear-ripened cheese.</title>
        <authorList>
            <consortium name="US DOE Joint Genome Institute (JGI-PGF)"/>
            <person name="Walter F."/>
            <person name="Albersmeier A."/>
            <person name="Kalinowski J."/>
            <person name="Ruckert C."/>
        </authorList>
    </citation>
    <scope>NUCLEOTIDE SEQUENCE</scope>
    <source>
        <strain evidence="2">KCTC 42590</strain>
    </source>
</reference>
<gene>
    <name evidence="2" type="ORF">GCM10017044_12280</name>
</gene>
<evidence type="ECO:0000313" key="3">
    <source>
        <dbReference type="Proteomes" id="UP000630923"/>
    </source>
</evidence>
<name>A0A919AQG5_9PROT</name>